<dbReference type="PROSITE" id="PS50302">
    <property type="entry name" value="PUM"/>
    <property type="match status" value="1"/>
</dbReference>
<dbReference type="Gene3D" id="1.25.10.10">
    <property type="entry name" value="Leucine-rich Repeat Variant"/>
    <property type="match status" value="2"/>
</dbReference>
<feature type="compositionally biased region" description="Basic residues" evidence="4">
    <location>
        <begin position="1"/>
        <end position="11"/>
    </location>
</feature>
<sequence length="788" mass="88091">MKKDFGKRKGNTSRPKSPSCAVNQTRGKSDDPSIHDGRNPNEKTFKHGKGNHGLTNDSVCLGNQTFSKDRKHTSQKIVLRKKVDPETAKYFLEISNLFDGDGVDLEERPFICSNALGETRGKELELATDVIISRTLQTLLEGCDLDQLCSFLHNCANDFSSIAMDKCGSHVAETAIKSLIAHLQDSESVNIIENTLTKICQAVVVDSVNVMSSMYGSHVIRSLLCLCKGVPLDSLEEFHVTKVSVLADRLNTKSYQSSNHNLDCLQQSFPILLKFLVRELLKHAQDAMPILRVNKYSSFVLQIALKLLVGDAEDLIHAILTILGYSKGNISEGTFFNSTNMQEKMELFKDTSSSHLFEVILEVAPDILYHEILEKLFKGSLFEFSTHQCGNFVVQALISSARDKSQINMIWEELGIKIRDLLSIGKPGVAASLIVACQRFQTHDHECCDILAAAVGSESEQPSSIVPHLLFLEGYLSFKDTSKWKWPSGEKMHVLGCLMLQSVFRYSKKYMKRYIKSMVSICTDQILEIAKDSGGSRVLESFLCSDASTKEKLEVISKLQNHFGELSLHPSSSFTVEKCFNASNLLLKEVIVSELASVIDDLSKKKHGPYILKKFDVNLYVKQPEYWKSSREKKEAVYREFQAEFGSNNNQGEVGKVASNQFQSSNKKNGNGMGIRVFSSPSNEEGLDHHLSGIKIGLKRGRSNEIAETVRGRPSKKGPGNSFLRCGKRKSSFFEHTEKRDAVKRKPSFELADLASKRALSHGEVHKLFRESAGQVKQSAFRKTNFEK</sequence>
<dbReference type="SUPFAM" id="SSF48371">
    <property type="entry name" value="ARM repeat"/>
    <property type="match status" value="1"/>
</dbReference>
<dbReference type="Proteomes" id="UP000036987">
    <property type="component" value="Unassembled WGS sequence"/>
</dbReference>
<dbReference type="InterPro" id="IPR001313">
    <property type="entry name" value="Pumilio_RNA-bd_rpt"/>
</dbReference>
<dbReference type="GO" id="GO:0000447">
    <property type="term" value="P:endonucleolytic cleavage in ITS1 to separate SSU-rRNA from 5.8S rRNA and LSU-rRNA from tricistronic rRNA transcript (SSU-rRNA, 5.8S rRNA, LSU-rRNA)"/>
    <property type="evidence" value="ECO:0000318"/>
    <property type="project" value="GO_Central"/>
</dbReference>
<dbReference type="Pfam" id="PF22493">
    <property type="entry name" value="PUF_NOP9"/>
    <property type="match status" value="1"/>
</dbReference>
<dbReference type="OMA" id="HHLVRNF"/>
<accession>A0A0K9PGW5</accession>
<gene>
    <name evidence="5" type="ORF">ZOSMA_246G00040</name>
</gene>
<dbReference type="GO" id="GO:0030688">
    <property type="term" value="C:preribosome, small subunit precursor"/>
    <property type="evidence" value="ECO:0000318"/>
    <property type="project" value="GO_Central"/>
</dbReference>
<dbReference type="GO" id="GO:0000480">
    <property type="term" value="P:endonucleolytic cleavage in 5'-ETS of tricistronic rRNA transcript (SSU-rRNA, 5.8S rRNA, LSU-rRNA)"/>
    <property type="evidence" value="ECO:0000318"/>
    <property type="project" value="GO_Central"/>
</dbReference>
<dbReference type="STRING" id="29655.A0A0K9PGW5"/>
<keyword evidence="1" id="KW-0677">Repeat</keyword>
<dbReference type="PANTHER" id="PTHR13102">
    <property type="entry name" value="NUCLEOLAR PROTEIN 9"/>
    <property type="match status" value="1"/>
</dbReference>
<evidence type="ECO:0000313" key="5">
    <source>
        <dbReference type="EMBL" id="KMZ68214.1"/>
    </source>
</evidence>
<feature type="compositionally biased region" description="Basic and acidic residues" evidence="4">
    <location>
        <begin position="27"/>
        <end position="45"/>
    </location>
</feature>
<protein>
    <submittedName>
        <fullName evidence="5">Nucleolar protein 9</fullName>
    </submittedName>
</protein>
<dbReference type="InterPro" id="IPR040000">
    <property type="entry name" value="NOP9"/>
</dbReference>
<feature type="region of interest" description="Disordered" evidence="4">
    <location>
        <begin position="1"/>
        <end position="51"/>
    </location>
</feature>
<dbReference type="InterPro" id="IPR016024">
    <property type="entry name" value="ARM-type_fold"/>
</dbReference>
<dbReference type="EMBL" id="LFYR01000857">
    <property type="protein sequence ID" value="KMZ68214.1"/>
    <property type="molecule type" value="Genomic_DNA"/>
</dbReference>
<keyword evidence="6" id="KW-1185">Reference proteome</keyword>
<dbReference type="GO" id="GO:0005730">
    <property type="term" value="C:nucleolus"/>
    <property type="evidence" value="ECO:0000318"/>
    <property type="project" value="GO_Central"/>
</dbReference>
<proteinExistence type="predicted"/>
<evidence type="ECO:0000256" key="1">
    <source>
        <dbReference type="ARBA" id="ARBA00022737"/>
    </source>
</evidence>
<keyword evidence="2" id="KW-0810">Translation regulation</keyword>
<dbReference type="AlphaFoldDB" id="A0A0K9PGW5"/>
<dbReference type="GO" id="GO:0003723">
    <property type="term" value="F:RNA binding"/>
    <property type="evidence" value="ECO:0000318"/>
    <property type="project" value="GO_Central"/>
</dbReference>
<evidence type="ECO:0000256" key="2">
    <source>
        <dbReference type="ARBA" id="ARBA00022845"/>
    </source>
</evidence>
<dbReference type="SMART" id="SM00025">
    <property type="entry name" value="Pumilio"/>
    <property type="match status" value="5"/>
</dbReference>
<dbReference type="GO" id="GO:0030686">
    <property type="term" value="C:90S preribosome"/>
    <property type="evidence" value="ECO:0000318"/>
    <property type="project" value="GO_Central"/>
</dbReference>
<evidence type="ECO:0000256" key="3">
    <source>
        <dbReference type="PROSITE-ProRule" id="PRU00317"/>
    </source>
</evidence>
<name>A0A0K9PGW5_ZOSMR</name>
<dbReference type="GO" id="GO:0000472">
    <property type="term" value="P:endonucleolytic cleavage to generate mature 5'-end of SSU-rRNA from (SSU-rRNA, 5.8S rRNA, LSU-rRNA)"/>
    <property type="evidence" value="ECO:0000318"/>
    <property type="project" value="GO_Central"/>
</dbReference>
<dbReference type="InterPro" id="IPR011989">
    <property type="entry name" value="ARM-like"/>
</dbReference>
<feature type="repeat" description="Pumilio" evidence="3">
    <location>
        <begin position="375"/>
        <end position="412"/>
    </location>
</feature>
<dbReference type="OrthoDB" id="392571at2759"/>
<dbReference type="GO" id="GO:0006417">
    <property type="term" value="P:regulation of translation"/>
    <property type="evidence" value="ECO:0007669"/>
    <property type="project" value="UniProtKB-KW"/>
</dbReference>
<dbReference type="PANTHER" id="PTHR13102:SF0">
    <property type="entry name" value="NUCLEOLAR PROTEIN 9"/>
    <property type="match status" value="1"/>
</dbReference>
<reference evidence="6" key="1">
    <citation type="journal article" date="2016" name="Nature">
        <title>The genome of the seagrass Zostera marina reveals angiosperm adaptation to the sea.</title>
        <authorList>
            <person name="Olsen J.L."/>
            <person name="Rouze P."/>
            <person name="Verhelst B."/>
            <person name="Lin Y.-C."/>
            <person name="Bayer T."/>
            <person name="Collen J."/>
            <person name="Dattolo E."/>
            <person name="De Paoli E."/>
            <person name="Dittami S."/>
            <person name="Maumus F."/>
            <person name="Michel G."/>
            <person name="Kersting A."/>
            <person name="Lauritano C."/>
            <person name="Lohaus R."/>
            <person name="Toepel M."/>
            <person name="Tonon T."/>
            <person name="Vanneste K."/>
            <person name="Amirebrahimi M."/>
            <person name="Brakel J."/>
            <person name="Bostroem C."/>
            <person name="Chovatia M."/>
            <person name="Grimwood J."/>
            <person name="Jenkins J.W."/>
            <person name="Jueterbock A."/>
            <person name="Mraz A."/>
            <person name="Stam W.T."/>
            <person name="Tice H."/>
            <person name="Bornberg-Bauer E."/>
            <person name="Green P.J."/>
            <person name="Pearson G.A."/>
            <person name="Procaccini G."/>
            <person name="Duarte C.M."/>
            <person name="Schmutz J."/>
            <person name="Reusch T.B.H."/>
            <person name="Van de Peer Y."/>
        </authorList>
    </citation>
    <scope>NUCLEOTIDE SEQUENCE [LARGE SCALE GENOMIC DNA]</scope>
    <source>
        <strain evidence="6">cv. Finnish</strain>
    </source>
</reference>
<feature type="compositionally biased region" description="Polar residues" evidence="4">
    <location>
        <begin position="12"/>
        <end position="26"/>
    </location>
</feature>
<organism evidence="5 6">
    <name type="scientific">Zostera marina</name>
    <name type="common">Eelgrass</name>
    <dbReference type="NCBI Taxonomy" id="29655"/>
    <lineage>
        <taxon>Eukaryota</taxon>
        <taxon>Viridiplantae</taxon>
        <taxon>Streptophyta</taxon>
        <taxon>Embryophyta</taxon>
        <taxon>Tracheophyta</taxon>
        <taxon>Spermatophyta</taxon>
        <taxon>Magnoliopsida</taxon>
        <taxon>Liliopsida</taxon>
        <taxon>Zosteraceae</taxon>
        <taxon>Zostera</taxon>
    </lineage>
</organism>
<evidence type="ECO:0000313" key="6">
    <source>
        <dbReference type="Proteomes" id="UP000036987"/>
    </source>
</evidence>
<dbReference type="GO" id="GO:0000056">
    <property type="term" value="P:ribosomal small subunit export from nucleus"/>
    <property type="evidence" value="ECO:0000318"/>
    <property type="project" value="GO_Central"/>
</dbReference>
<evidence type="ECO:0000256" key="4">
    <source>
        <dbReference type="SAM" id="MobiDB-lite"/>
    </source>
</evidence>
<comment type="caution">
    <text evidence="5">The sequence shown here is derived from an EMBL/GenBank/DDBJ whole genome shotgun (WGS) entry which is preliminary data.</text>
</comment>